<dbReference type="Pfam" id="PF12937">
    <property type="entry name" value="F-box-like"/>
    <property type="match status" value="1"/>
</dbReference>
<comment type="caution">
    <text evidence="3">The sequence shown here is derived from an EMBL/GenBank/DDBJ whole genome shotgun (WGS) entry which is preliminary data.</text>
</comment>
<sequence length="577" mass="65051">MDPPTKPFSSRFPTNYAPTDEEASQIKNLISVPLVQVAQIKEKMAQIKREITDLQQQYDAWEGTCSSILREASVQDYQALLAPIRRLPPEILQQIFLFSIPDNHYAVISPNEAPVSLTHTCGRWRRIAVKMPLLWTSVHISVPSQVIEDPDFVKKAIDARVSALKRWIKRSHDLPFDFSVYDPGTVLALEEPRKRLFGLLCSISKQWRRVKIHAPPNVLQRIAKLKRKDIPLLEEFEVHTDLVSSIVSCNEDNEIIIWGGSRVLAAPLLTRFKTNTVSESLRKFKLPYKQLTHLELGHGLSPSWEPFLSVSRLAWILLLMANLVRGSFVVSAASFEFPEQQIKLPELESLVITEMGREVDCSDLFGRLVIPKLKHLTYHSNPLADSETVFSYMALPTILRTAAPTLESLEVNGLMFPSQEFMINCLRYVTNVRKLHFVDTTPSCIPGTLYPGTYFDDALLDTLISTSEFPDRYLLPKLEDISIEYISKFTDAAICEFLGFRSGTLPRVRVHALKFFSVVVEHSCPGDGGALKQMEHLVKAGLALVVGYNRAKRSPRAVDVPGRSGHLSSAYDGLAKF</sequence>
<evidence type="ECO:0000256" key="1">
    <source>
        <dbReference type="SAM" id="Coils"/>
    </source>
</evidence>
<evidence type="ECO:0000259" key="2">
    <source>
        <dbReference type="Pfam" id="PF12937"/>
    </source>
</evidence>
<gene>
    <name evidence="3" type="ORF">AAE3_LOCUS5926</name>
</gene>
<reference evidence="3 4" key="1">
    <citation type="submission" date="2020-01" db="EMBL/GenBank/DDBJ databases">
        <authorList>
            <person name="Gupta K D."/>
        </authorList>
    </citation>
    <scope>NUCLEOTIDE SEQUENCE [LARGE SCALE GENOMIC DNA]</scope>
</reference>
<keyword evidence="4" id="KW-1185">Reference proteome</keyword>
<dbReference type="Proteomes" id="UP000467700">
    <property type="component" value="Unassembled WGS sequence"/>
</dbReference>
<dbReference type="AlphaFoldDB" id="A0A8S0XIG0"/>
<evidence type="ECO:0000313" key="4">
    <source>
        <dbReference type="Proteomes" id="UP000467700"/>
    </source>
</evidence>
<dbReference type="OrthoDB" id="3365698at2759"/>
<evidence type="ECO:0000313" key="3">
    <source>
        <dbReference type="EMBL" id="CAA7263509.1"/>
    </source>
</evidence>
<accession>A0A8S0XIG0</accession>
<dbReference type="EMBL" id="CACVBS010000040">
    <property type="protein sequence ID" value="CAA7263509.1"/>
    <property type="molecule type" value="Genomic_DNA"/>
</dbReference>
<proteinExistence type="predicted"/>
<feature type="coiled-coil region" evidence="1">
    <location>
        <begin position="37"/>
        <end position="64"/>
    </location>
</feature>
<protein>
    <recommendedName>
        <fullName evidence="2">F-box domain-containing protein</fullName>
    </recommendedName>
</protein>
<dbReference type="InterPro" id="IPR001810">
    <property type="entry name" value="F-box_dom"/>
</dbReference>
<feature type="domain" description="F-box" evidence="2">
    <location>
        <begin position="84"/>
        <end position="140"/>
    </location>
</feature>
<keyword evidence="1" id="KW-0175">Coiled coil</keyword>
<dbReference type="SUPFAM" id="SSF52047">
    <property type="entry name" value="RNI-like"/>
    <property type="match status" value="1"/>
</dbReference>
<organism evidence="3 4">
    <name type="scientific">Cyclocybe aegerita</name>
    <name type="common">Black poplar mushroom</name>
    <name type="synonym">Agrocybe aegerita</name>
    <dbReference type="NCBI Taxonomy" id="1973307"/>
    <lineage>
        <taxon>Eukaryota</taxon>
        <taxon>Fungi</taxon>
        <taxon>Dikarya</taxon>
        <taxon>Basidiomycota</taxon>
        <taxon>Agaricomycotina</taxon>
        <taxon>Agaricomycetes</taxon>
        <taxon>Agaricomycetidae</taxon>
        <taxon>Agaricales</taxon>
        <taxon>Agaricineae</taxon>
        <taxon>Bolbitiaceae</taxon>
        <taxon>Cyclocybe</taxon>
    </lineage>
</organism>
<name>A0A8S0XIG0_CYCAE</name>
<dbReference type="Gene3D" id="1.20.1280.50">
    <property type="match status" value="1"/>
</dbReference>